<dbReference type="Proteomes" id="UP000033661">
    <property type="component" value="Unassembled WGS sequence"/>
</dbReference>
<evidence type="ECO:0000313" key="2">
    <source>
        <dbReference type="Proteomes" id="UP000033661"/>
    </source>
</evidence>
<keyword evidence="2" id="KW-1185">Reference proteome</keyword>
<proteinExistence type="predicted"/>
<evidence type="ECO:0000313" key="1">
    <source>
        <dbReference type="EMBL" id="KJV89396.1"/>
    </source>
</evidence>
<reference evidence="1 2" key="1">
    <citation type="submission" date="2015-02" db="EMBL/GenBank/DDBJ databases">
        <title>Genome Sequencing of Rickettsiales.</title>
        <authorList>
            <person name="Daugherty S.C."/>
            <person name="Su Q."/>
            <person name="Abolude K."/>
            <person name="Beier-Sexton M."/>
            <person name="Carlyon J.A."/>
            <person name="Carter R."/>
            <person name="Day N.P."/>
            <person name="Dumler S.J."/>
            <person name="Dyachenko V."/>
            <person name="Godinez A."/>
            <person name="Kurtti T.J."/>
            <person name="Lichay M."/>
            <person name="Mullins K.E."/>
            <person name="Ott S."/>
            <person name="Pappas-Brown V."/>
            <person name="Paris D.H."/>
            <person name="Patel P."/>
            <person name="Richards A.L."/>
            <person name="Sadzewicz L."/>
            <person name="Sears K."/>
            <person name="Seidman D."/>
            <person name="Sengamalay N."/>
            <person name="Stenos J."/>
            <person name="Tallon L.J."/>
            <person name="Vincent G."/>
            <person name="Fraser C.M."/>
            <person name="Munderloh U."/>
            <person name="Dunning-Hotopp J.C."/>
        </authorList>
    </citation>
    <scope>NUCLEOTIDE SEQUENCE [LARGE SCALE GENOMIC DNA]</scope>
    <source>
        <strain evidence="1 2">RML An4</strain>
    </source>
</reference>
<organism evidence="1 2">
    <name type="scientific">Rickettsia bellii str. RML An4</name>
    <dbReference type="NCBI Taxonomy" id="1359193"/>
    <lineage>
        <taxon>Bacteria</taxon>
        <taxon>Pseudomonadati</taxon>
        <taxon>Pseudomonadota</taxon>
        <taxon>Alphaproteobacteria</taxon>
        <taxon>Rickettsiales</taxon>
        <taxon>Rickettsiaceae</taxon>
        <taxon>Rickettsieae</taxon>
        <taxon>Rickettsia</taxon>
        <taxon>belli group</taxon>
    </lineage>
</organism>
<accession>A0A0F3QB48</accession>
<sequence>MAMSMLLHSSKKALGIIPWLVCGMDTSDVFRSTQAMPRAK</sequence>
<dbReference type="PATRIC" id="fig|1359193.3.peg.356"/>
<dbReference type="EMBL" id="LAOI01000001">
    <property type="protein sequence ID" value="KJV89396.1"/>
    <property type="molecule type" value="Genomic_DNA"/>
</dbReference>
<protein>
    <submittedName>
        <fullName evidence="1">Uncharacterized protein</fullName>
    </submittedName>
</protein>
<gene>
    <name evidence="1" type="ORF">RBEAN4_0373</name>
</gene>
<comment type="caution">
    <text evidence="1">The sequence shown here is derived from an EMBL/GenBank/DDBJ whole genome shotgun (WGS) entry which is preliminary data.</text>
</comment>
<name>A0A0F3QB48_RICBE</name>
<dbReference type="AlphaFoldDB" id="A0A0F3QB48"/>